<accession>A0A9P5NRW0</accession>
<name>A0A9P5NRW0_GYMJU</name>
<dbReference type="Proteomes" id="UP000724874">
    <property type="component" value="Unassembled WGS sequence"/>
</dbReference>
<evidence type="ECO:0000313" key="2">
    <source>
        <dbReference type="EMBL" id="KAF8901880.1"/>
    </source>
</evidence>
<proteinExistence type="predicted"/>
<organism evidence="2 3">
    <name type="scientific">Gymnopilus junonius</name>
    <name type="common">Spectacular rustgill mushroom</name>
    <name type="synonym">Gymnopilus spectabilis subsp. junonius</name>
    <dbReference type="NCBI Taxonomy" id="109634"/>
    <lineage>
        <taxon>Eukaryota</taxon>
        <taxon>Fungi</taxon>
        <taxon>Dikarya</taxon>
        <taxon>Basidiomycota</taxon>
        <taxon>Agaricomycotina</taxon>
        <taxon>Agaricomycetes</taxon>
        <taxon>Agaricomycetidae</taxon>
        <taxon>Agaricales</taxon>
        <taxon>Agaricineae</taxon>
        <taxon>Hymenogastraceae</taxon>
        <taxon>Gymnopilus</taxon>
    </lineage>
</organism>
<feature type="coiled-coil region" evidence="1">
    <location>
        <begin position="87"/>
        <end position="142"/>
    </location>
</feature>
<keyword evidence="3" id="KW-1185">Reference proteome</keyword>
<protein>
    <submittedName>
        <fullName evidence="2">Uncharacterized protein</fullName>
    </submittedName>
</protein>
<evidence type="ECO:0000256" key="1">
    <source>
        <dbReference type="SAM" id="Coils"/>
    </source>
</evidence>
<gene>
    <name evidence="2" type="ORF">CPB84DRAFT_1776901</name>
</gene>
<reference evidence="2" key="1">
    <citation type="submission" date="2020-11" db="EMBL/GenBank/DDBJ databases">
        <authorList>
            <consortium name="DOE Joint Genome Institute"/>
            <person name="Ahrendt S."/>
            <person name="Riley R."/>
            <person name="Andreopoulos W."/>
            <person name="LaButti K."/>
            <person name="Pangilinan J."/>
            <person name="Ruiz-duenas F.J."/>
            <person name="Barrasa J.M."/>
            <person name="Sanchez-Garcia M."/>
            <person name="Camarero S."/>
            <person name="Miyauchi S."/>
            <person name="Serrano A."/>
            <person name="Linde D."/>
            <person name="Babiker R."/>
            <person name="Drula E."/>
            <person name="Ayuso-Fernandez I."/>
            <person name="Pacheco R."/>
            <person name="Padilla G."/>
            <person name="Ferreira P."/>
            <person name="Barriuso J."/>
            <person name="Kellner H."/>
            <person name="Castanera R."/>
            <person name="Alfaro M."/>
            <person name="Ramirez L."/>
            <person name="Pisabarro A.G."/>
            <person name="Kuo A."/>
            <person name="Tritt A."/>
            <person name="Lipzen A."/>
            <person name="He G."/>
            <person name="Yan M."/>
            <person name="Ng V."/>
            <person name="Cullen D."/>
            <person name="Martin F."/>
            <person name="Rosso M.-N."/>
            <person name="Henrissat B."/>
            <person name="Hibbett D."/>
            <person name="Martinez A.T."/>
            <person name="Grigoriev I.V."/>
        </authorList>
    </citation>
    <scope>NUCLEOTIDE SEQUENCE</scope>
    <source>
        <strain evidence="2">AH 44721</strain>
    </source>
</reference>
<dbReference type="OrthoDB" id="3222645at2759"/>
<comment type="caution">
    <text evidence="2">The sequence shown here is derived from an EMBL/GenBank/DDBJ whole genome shotgun (WGS) entry which is preliminary data.</text>
</comment>
<evidence type="ECO:0000313" key="3">
    <source>
        <dbReference type="Proteomes" id="UP000724874"/>
    </source>
</evidence>
<dbReference type="EMBL" id="JADNYJ010000039">
    <property type="protein sequence ID" value="KAF8901880.1"/>
    <property type="molecule type" value="Genomic_DNA"/>
</dbReference>
<keyword evidence="1" id="KW-0175">Coiled coil</keyword>
<dbReference type="AlphaFoldDB" id="A0A9P5NRW0"/>
<sequence>MQPTPSPHSFPLSLWPSSRFGAYCTTIGLSAAAIYGTVRVVKLWGDVQRAHLAALEKGRRQEEELVSLRQLLKERDAEIGQRKAADIDRLRKHVIDLEKDREGARKQNQALVDQTRNLGSRNQQLESELRRAKVEHAQLKGAQAFLTKADQLSGADVIQIELAIEQKKVDGEEEEEQKAEAYARTEDIIGSRMTNLLKTSEHHEDPILVQIALQASMSAYSHWIVSSWAFESPDDEHMLSEIYARVRETEEQAVSGRWRQLTRSHLQRMLVQEPDLTTDMVDACAKIFVVAGLKGIPSAVHERIMDKFGKTISRLMTQAQQLNKKIGEGVTSCDLEALYIAPDVAYNVSMMEDALGTPAGKEEKDMHEKILCTTDLGLVRAEKISGRIGEWQESVLLKPKVMLHSGILGSNGNAE</sequence>